<gene>
    <name evidence="2" type="ORF">E3D37_45480</name>
    <name evidence="1" type="ORF">JAO13_39120</name>
</gene>
<name>A0A4S3HKR9_BURCE</name>
<dbReference type="RefSeq" id="WP_059585612.1">
    <property type="nucleotide sequence ID" value="NZ_CADDZZ010000024.1"/>
</dbReference>
<organism evidence="1 4">
    <name type="scientific">Burkholderia cepacia</name>
    <name type="common">Pseudomonas cepacia</name>
    <dbReference type="NCBI Taxonomy" id="292"/>
    <lineage>
        <taxon>Bacteria</taxon>
        <taxon>Pseudomonadati</taxon>
        <taxon>Pseudomonadota</taxon>
        <taxon>Betaproteobacteria</taxon>
        <taxon>Burkholderiales</taxon>
        <taxon>Burkholderiaceae</taxon>
        <taxon>Burkholderia</taxon>
        <taxon>Burkholderia cepacia complex</taxon>
    </lineage>
</organism>
<comment type="caution">
    <text evidence="1">The sequence shown here is derived from an EMBL/GenBank/DDBJ whole genome shotgun (WGS) entry which is preliminary data.</text>
</comment>
<accession>A0A1I0LWJ6</accession>
<evidence type="ECO:0000313" key="1">
    <source>
        <dbReference type="EMBL" id="MBH9702460.1"/>
    </source>
</evidence>
<reference evidence="1" key="2">
    <citation type="submission" date="2020-12" db="EMBL/GenBank/DDBJ databases">
        <title>Burkholderia cepacia complex in Mexico.</title>
        <authorList>
            <person name="Estrada P."/>
        </authorList>
    </citation>
    <scope>NUCLEOTIDE SEQUENCE</scope>
    <source>
        <strain evidence="1">871</strain>
    </source>
</reference>
<dbReference type="Proteomes" id="UP000298234">
    <property type="component" value="Unassembled WGS sequence"/>
</dbReference>
<accession>A0A4S3HKR9</accession>
<dbReference type="EMBL" id="JAEDXG010000072">
    <property type="protein sequence ID" value="MBH9702460.1"/>
    <property type="molecule type" value="Genomic_DNA"/>
</dbReference>
<evidence type="ECO:0000313" key="4">
    <source>
        <dbReference type="Proteomes" id="UP000645612"/>
    </source>
</evidence>
<reference evidence="2 3" key="1">
    <citation type="submission" date="2019-03" db="EMBL/GenBank/DDBJ databases">
        <title>Burkholderia cepacia outbreak.</title>
        <authorList>
            <person name="Farzana R."/>
            <person name="Walsh T.R."/>
        </authorList>
    </citation>
    <scope>NUCLEOTIDE SEQUENCE [LARGE SCALE GENOMIC DNA]</scope>
    <source>
        <strain evidence="2">D13</strain>
        <strain evidence="3">d13</strain>
    </source>
</reference>
<evidence type="ECO:0000313" key="2">
    <source>
        <dbReference type="EMBL" id="TEU31127.1"/>
    </source>
</evidence>
<dbReference type="AlphaFoldDB" id="A0A4S3HKR9"/>
<dbReference type="EMBL" id="SNSQ01000135">
    <property type="protein sequence ID" value="TEU31127.1"/>
    <property type="molecule type" value="Genomic_DNA"/>
</dbReference>
<proteinExistence type="predicted"/>
<evidence type="ECO:0000313" key="3">
    <source>
        <dbReference type="Proteomes" id="UP000298234"/>
    </source>
</evidence>
<sequence length="77" mass="8864">MTHALYELLSNLDDRHLFYTLGRHRPDTILISITVPGERIEIDVFDDGHMEMSRFSGDESVIDDQQMILKAIDEASE</sequence>
<dbReference type="Proteomes" id="UP000645612">
    <property type="component" value="Unassembled WGS sequence"/>
</dbReference>
<protein>
    <submittedName>
        <fullName evidence="1">Uncharacterized protein</fullName>
    </submittedName>
</protein>